<evidence type="ECO:0000256" key="1">
    <source>
        <dbReference type="SAM" id="SignalP"/>
    </source>
</evidence>
<keyword evidence="3" id="KW-1185">Reference proteome</keyword>
<sequence>MIAVPLAMALLGLAACSNNNYADVVRFHNSAPISRGTLAVVASDPLVQQSLEFRTHAETVAIEMRRIGYTTGLPASQTQYVATIDISQADAMGNVTRPGVTVGAGIGLPIGSNSGLGANVSVPVGRGSRRNPNMRSTTLAVQIRRNADQAIIWEGRAVKEARVGEPGATATGAVPQLANALFREFPGTPGVTTQVRLN</sequence>
<evidence type="ECO:0000313" key="3">
    <source>
        <dbReference type="Proteomes" id="UP000635071"/>
    </source>
</evidence>
<dbReference type="Proteomes" id="UP000635071">
    <property type="component" value="Unassembled WGS sequence"/>
</dbReference>
<dbReference type="AlphaFoldDB" id="A0A917EA59"/>
<proteinExistence type="predicted"/>
<evidence type="ECO:0008006" key="4">
    <source>
        <dbReference type="Google" id="ProtNLM"/>
    </source>
</evidence>
<keyword evidence="1" id="KW-0732">Signal</keyword>
<comment type="caution">
    <text evidence="2">The sequence shown here is derived from an EMBL/GenBank/DDBJ whole genome shotgun (WGS) entry which is preliminary data.</text>
</comment>
<name>A0A917EA59_9SPHN</name>
<reference evidence="2" key="2">
    <citation type="submission" date="2020-09" db="EMBL/GenBank/DDBJ databases">
        <authorList>
            <person name="Sun Q."/>
            <person name="Zhou Y."/>
        </authorList>
    </citation>
    <scope>NUCLEOTIDE SEQUENCE</scope>
    <source>
        <strain evidence="2">CGMCC 1.15519</strain>
    </source>
</reference>
<accession>A0A917EA59</accession>
<reference evidence="2" key="1">
    <citation type="journal article" date="2014" name="Int. J. Syst. Evol. Microbiol.">
        <title>Complete genome sequence of Corynebacterium casei LMG S-19264T (=DSM 44701T), isolated from a smear-ripened cheese.</title>
        <authorList>
            <consortium name="US DOE Joint Genome Institute (JGI-PGF)"/>
            <person name="Walter F."/>
            <person name="Albersmeier A."/>
            <person name="Kalinowski J."/>
            <person name="Ruckert C."/>
        </authorList>
    </citation>
    <scope>NUCLEOTIDE SEQUENCE</scope>
    <source>
        <strain evidence="2">CGMCC 1.15519</strain>
    </source>
</reference>
<feature type="chain" id="PRO_5037368962" description="DUF4136 domain-containing protein" evidence="1">
    <location>
        <begin position="23"/>
        <end position="198"/>
    </location>
</feature>
<gene>
    <name evidence="2" type="ORF">GCM10011529_22580</name>
</gene>
<feature type="signal peptide" evidence="1">
    <location>
        <begin position="1"/>
        <end position="22"/>
    </location>
</feature>
<dbReference type="RefSeq" id="WP_188763054.1">
    <property type="nucleotide sequence ID" value="NZ_BMJM01000007.1"/>
</dbReference>
<dbReference type="EMBL" id="BMJM01000007">
    <property type="protein sequence ID" value="GGE15688.1"/>
    <property type="molecule type" value="Genomic_DNA"/>
</dbReference>
<protein>
    <recommendedName>
        <fullName evidence="4">DUF4136 domain-containing protein</fullName>
    </recommendedName>
</protein>
<organism evidence="2 3">
    <name type="scientific">Sandarakinorhabdus glacialis</name>
    <dbReference type="NCBI Taxonomy" id="1614636"/>
    <lineage>
        <taxon>Bacteria</taxon>
        <taxon>Pseudomonadati</taxon>
        <taxon>Pseudomonadota</taxon>
        <taxon>Alphaproteobacteria</taxon>
        <taxon>Sphingomonadales</taxon>
        <taxon>Sphingosinicellaceae</taxon>
        <taxon>Sandarakinorhabdus</taxon>
    </lineage>
</organism>
<evidence type="ECO:0000313" key="2">
    <source>
        <dbReference type="EMBL" id="GGE15688.1"/>
    </source>
</evidence>